<dbReference type="AlphaFoldDB" id="A0A7W6ETM8"/>
<dbReference type="EMBL" id="JACIBY010000018">
    <property type="protein sequence ID" value="MBB3841546.1"/>
    <property type="molecule type" value="Genomic_DNA"/>
</dbReference>
<gene>
    <name evidence="2" type="ORF">FHS57_005574</name>
</gene>
<sequence>MKGTNLGEFEELVLLTIAALASEAYSVAICDELEKHTGRAAKLGVVHAVLNRLEEKGLAKSFLGEATSARGGKRKRYYEVTQAGKMALVNAREIREGLWRIIPELNLGGAV</sequence>
<keyword evidence="3" id="KW-1185">Reference proteome</keyword>
<dbReference type="InterPro" id="IPR036388">
    <property type="entry name" value="WH-like_DNA-bd_sf"/>
</dbReference>
<dbReference type="GO" id="GO:0003677">
    <property type="term" value="F:DNA binding"/>
    <property type="evidence" value="ECO:0007669"/>
    <property type="project" value="UniProtKB-KW"/>
</dbReference>
<evidence type="ECO:0000259" key="1">
    <source>
        <dbReference type="Pfam" id="PF03551"/>
    </source>
</evidence>
<accession>A0A7W6ETM8</accession>
<dbReference type="InterPro" id="IPR005149">
    <property type="entry name" value="Tscrpt_reg_PadR_N"/>
</dbReference>
<dbReference type="Proteomes" id="UP000541352">
    <property type="component" value="Unassembled WGS sequence"/>
</dbReference>
<protein>
    <submittedName>
        <fullName evidence="2">DNA-binding PadR family transcriptional regulator</fullName>
    </submittedName>
</protein>
<reference evidence="2 3" key="1">
    <citation type="submission" date="2020-08" db="EMBL/GenBank/DDBJ databases">
        <title>Genomic Encyclopedia of Type Strains, Phase IV (KMG-IV): sequencing the most valuable type-strain genomes for metagenomic binning, comparative biology and taxonomic classification.</title>
        <authorList>
            <person name="Goeker M."/>
        </authorList>
    </citation>
    <scope>NUCLEOTIDE SEQUENCE [LARGE SCALE GENOMIC DNA]</scope>
    <source>
        <strain evidence="2 3">DSM 17976</strain>
    </source>
</reference>
<dbReference type="Gene3D" id="1.10.10.10">
    <property type="entry name" value="Winged helix-like DNA-binding domain superfamily/Winged helix DNA-binding domain"/>
    <property type="match status" value="1"/>
</dbReference>
<organism evidence="2 3">
    <name type="scientific">Runella defluvii</name>
    <dbReference type="NCBI Taxonomy" id="370973"/>
    <lineage>
        <taxon>Bacteria</taxon>
        <taxon>Pseudomonadati</taxon>
        <taxon>Bacteroidota</taxon>
        <taxon>Cytophagia</taxon>
        <taxon>Cytophagales</taxon>
        <taxon>Spirosomataceae</taxon>
        <taxon>Runella</taxon>
    </lineage>
</organism>
<proteinExistence type="predicted"/>
<dbReference type="InterPro" id="IPR036390">
    <property type="entry name" value="WH_DNA-bd_sf"/>
</dbReference>
<keyword evidence="2" id="KW-0238">DNA-binding</keyword>
<evidence type="ECO:0000313" key="3">
    <source>
        <dbReference type="Proteomes" id="UP000541352"/>
    </source>
</evidence>
<name>A0A7W6ETM8_9BACT</name>
<dbReference type="RefSeq" id="WP_183979299.1">
    <property type="nucleotide sequence ID" value="NZ_JACIBY010000018.1"/>
</dbReference>
<evidence type="ECO:0000313" key="2">
    <source>
        <dbReference type="EMBL" id="MBB3841546.1"/>
    </source>
</evidence>
<comment type="caution">
    <text evidence="2">The sequence shown here is derived from an EMBL/GenBank/DDBJ whole genome shotgun (WGS) entry which is preliminary data.</text>
</comment>
<dbReference type="SUPFAM" id="SSF46785">
    <property type="entry name" value="Winged helix' DNA-binding domain"/>
    <property type="match status" value="1"/>
</dbReference>
<feature type="domain" description="Transcription regulator PadR N-terminal" evidence="1">
    <location>
        <begin position="18"/>
        <end position="88"/>
    </location>
</feature>
<dbReference type="Pfam" id="PF03551">
    <property type="entry name" value="PadR"/>
    <property type="match status" value="1"/>
</dbReference>